<accession>A0ABS2SI39</accession>
<sequence length="172" mass="18156">MNPKQQGTVRMIGVTKRFKALCVNRADSGTAAIEFIFASVVLLVPVVYIVMAISVLQAGTYATQAIAIDAARYASRHPDTAHTRANATASLHLDDFGLNGTPHHVKFSCSEKCNTPGSTVTAHVETRVALPGIPFVFNSETAGRITVTASHTDIVAPTGGHHEITHSIVGAP</sequence>
<organism evidence="2 3">
    <name type="scientific">Brevibacterium paucivorans</name>
    <dbReference type="NCBI Taxonomy" id="170994"/>
    <lineage>
        <taxon>Bacteria</taxon>
        <taxon>Bacillati</taxon>
        <taxon>Actinomycetota</taxon>
        <taxon>Actinomycetes</taxon>
        <taxon>Micrococcales</taxon>
        <taxon>Brevibacteriaceae</taxon>
        <taxon>Brevibacterium</taxon>
    </lineage>
</organism>
<keyword evidence="1" id="KW-0812">Transmembrane</keyword>
<evidence type="ECO:0000256" key="1">
    <source>
        <dbReference type="SAM" id="Phobius"/>
    </source>
</evidence>
<proteinExistence type="predicted"/>
<gene>
    <name evidence="2" type="ORF">JOE56_000605</name>
</gene>
<protein>
    <submittedName>
        <fullName evidence="2">Flp pilus assembly protein TadG</fullName>
    </submittedName>
</protein>
<comment type="caution">
    <text evidence="2">The sequence shown here is derived from an EMBL/GenBank/DDBJ whole genome shotgun (WGS) entry which is preliminary data.</text>
</comment>
<evidence type="ECO:0000313" key="2">
    <source>
        <dbReference type="EMBL" id="MBM7815911.1"/>
    </source>
</evidence>
<reference evidence="2 3" key="1">
    <citation type="submission" date="2021-01" db="EMBL/GenBank/DDBJ databases">
        <title>Sequencing the genomes of 1000 actinobacteria strains.</title>
        <authorList>
            <person name="Klenk H.-P."/>
        </authorList>
    </citation>
    <scope>NUCLEOTIDE SEQUENCE [LARGE SCALE GENOMIC DNA]</scope>
    <source>
        <strain evidence="2 3">DSM 13657</strain>
    </source>
</reference>
<keyword evidence="1" id="KW-1133">Transmembrane helix</keyword>
<keyword evidence="1" id="KW-0472">Membrane</keyword>
<feature type="transmembrane region" description="Helical" evidence="1">
    <location>
        <begin position="35"/>
        <end position="56"/>
    </location>
</feature>
<dbReference type="EMBL" id="JAFBCP010000001">
    <property type="protein sequence ID" value="MBM7815911.1"/>
    <property type="molecule type" value="Genomic_DNA"/>
</dbReference>
<name>A0ABS2SI39_9MICO</name>
<dbReference type="Proteomes" id="UP000809290">
    <property type="component" value="Unassembled WGS sequence"/>
</dbReference>
<keyword evidence="3" id="KW-1185">Reference proteome</keyword>
<evidence type="ECO:0000313" key="3">
    <source>
        <dbReference type="Proteomes" id="UP000809290"/>
    </source>
</evidence>